<gene>
    <name evidence="2" type="ORF">METZ01_LOCUS517702</name>
</gene>
<evidence type="ECO:0000256" key="1">
    <source>
        <dbReference type="SAM" id="MobiDB-lite"/>
    </source>
</evidence>
<feature type="non-terminal residue" evidence="2">
    <location>
        <position position="29"/>
    </location>
</feature>
<feature type="compositionally biased region" description="Basic and acidic residues" evidence="1">
    <location>
        <begin position="20"/>
        <end position="29"/>
    </location>
</feature>
<sequence length="29" mass="3250">MAKETNTESESTDFGFDPGSQRELEVEDT</sequence>
<name>A0A383F8W4_9ZZZZ</name>
<dbReference type="EMBL" id="UINC01232048">
    <property type="protein sequence ID" value="SVE64848.1"/>
    <property type="molecule type" value="Genomic_DNA"/>
</dbReference>
<accession>A0A383F8W4</accession>
<dbReference type="AlphaFoldDB" id="A0A383F8W4"/>
<evidence type="ECO:0000313" key="2">
    <source>
        <dbReference type="EMBL" id="SVE64848.1"/>
    </source>
</evidence>
<feature type="region of interest" description="Disordered" evidence="1">
    <location>
        <begin position="1"/>
        <end position="29"/>
    </location>
</feature>
<organism evidence="2">
    <name type="scientific">marine metagenome</name>
    <dbReference type="NCBI Taxonomy" id="408172"/>
    <lineage>
        <taxon>unclassified sequences</taxon>
        <taxon>metagenomes</taxon>
        <taxon>ecological metagenomes</taxon>
    </lineage>
</organism>
<protein>
    <submittedName>
        <fullName evidence="2">Uncharacterized protein</fullName>
    </submittedName>
</protein>
<proteinExistence type="predicted"/>
<reference evidence="2" key="1">
    <citation type="submission" date="2018-05" db="EMBL/GenBank/DDBJ databases">
        <authorList>
            <person name="Lanie J.A."/>
            <person name="Ng W.-L."/>
            <person name="Kazmierczak K.M."/>
            <person name="Andrzejewski T.M."/>
            <person name="Davidsen T.M."/>
            <person name="Wayne K.J."/>
            <person name="Tettelin H."/>
            <person name="Glass J.I."/>
            <person name="Rusch D."/>
            <person name="Podicherti R."/>
            <person name="Tsui H.-C.T."/>
            <person name="Winkler M.E."/>
        </authorList>
    </citation>
    <scope>NUCLEOTIDE SEQUENCE</scope>
</reference>